<evidence type="ECO:0000313" key="1">
    <source>
        <dbReference type="EMBL" id="GIY74740.1"/>
    </source>
</evidence>
<accession>A0AAV4VWB5</accession>
<gene>
    <name evidence="1" type="ORF">CEXT_634701</name>
</gene>
<protein>
    <submittedName>
        <fullName evidence="1">Uncharacterized protein</fullName>
    </submittedName>
</protein>
<reference evidence="1 2" key="1">
    <citation type="submission" date="2021-06" db="EMBL/GenBank/DDBJ databases">
        <title>Caerostris extrusa draft genome.</title>
        <authorList>
            <person name="Kono N."/>
            <person name="Arakawa K."/>
        </authorList>
    </citation>
    <scope>NUCLEOTIDE SEQUENCE [LARGE SCALE GENOMIC DNA]</scope>
</reference>
<name>A0AAV4VWB5_CAEEX</name>
<dbReference type="EMBL" id="BPLR01015253">
    <property type="protein sequence ID" value="GIY74740.1"/>
    <property type="molecule type" value="Genomic_DNA"/>
</dbReference>
<sequence>MSSGHAREKSDLRFELPPPPWLHSLVCLLMRDPSSTAGRAGILFRTRSFTAPKFLTTPLFCRLVMSAIRSEPLLNSWLKRTTLSASSLSTSRSLYSWTGSPTATFDLPLSFNPFPTNLSF</sequence>
<organism evidence="1 2">
    <name type="scientific">Caerostris extrusa</name>
    <name type="common">Bark spider</name>
    <name type="synonym">Caerostris bankana</name>
    <dbReference type="NCBI Taxonomy" id="172846"/>
    <lineage>
        <taxon>Eukaryota</taxon>
        <taxon>Metazoa</taxon>
        <taxon>Ecdysozoa</taxon>
        <taxon>Arthropoda</taxon>
        <taxon>Chelicerata</taxon>
        <taxon>Arachnida</taxon>
        <taxon>Araneae</taxon>
        <taxon>Araneomorphae</taxon>
        <taxon>Entelegynae</taxon>
        <taxon>Araneoidea</taxon>
        <taxon>Araneidae</taxon>
        <taxon>Caerostris</taxon>
    </lineage>
</organism>
<comment type="caution">
    <text evidence="1">The sequence shown here is derived from an EMBL/GenBank/DDBJ whole genome shotgun (WGS) entry which is preliminary data.</text>
</comment>
<proteinExistence type="predicted"/>
<keyword evidence="2" id="KW-1185">Reference proteome</keyword>
<dbReference type="Proteomes" id="UP001054945">
    <property type="component" value="Unassembled WGS sequence"/>
</dbReference>
<dbReference type="AlphaFoldDB" id="A0AAV4VWB5"/>
<evidence type="ECO:0000313" key="2">
    <source>
        <dbReference type="Proteomes" id="UP001054945"/>
    </source>
</evidence>